<dbReference type="PANTHER" id="PTHR22807:SF61">
    <property type="entry name" value="NOL1_NOP2_SUN FAMILY PROTEIN _ ANTITERMINATION NUSB DOMAIN-CONTAINING PROTEIN"/>
    <property type="match status" value="1"/>
</dbReference>
<evidence type="ECO:0000259" key="8">
    <source>
        <dbReference type="PROSITE" id="PS51686"/>
    </source>
</evidence>
<dbReference type="Proteomes" id="UP000664779">
    <property type="component" value="Unassembled WGS sequence"/>
</dbReference>
<dbReference type="Gene3D" id="1.10.940.10">
    <property type="entry name" value="NusB-like"/>
    <property type="match status" value="1"/>
</dbReference>
<name>A0A939ET95_9HYPH</name>
<keyword evidence="5 6" id="KW-0694">RNA-binding</keyword>
<dbReference type="SUPFAM" id="SSF53335">
    <property type="entry name" value="S-adenosyl-L-methionine-dependent methyltransferases"/>
    <property type="match status" value="1"/>
</dbReference>
<dbReference type="CDD" id="cd02440">
    <property type="entry name" value="AdoMet_MTases"/>
    <property type="match status" value="1"/>
</dbReference>
<dbReference type="Pfam" id="PF01029">
    <property type="entry name" value="NusB"/>
    <property type="match status" value="1"/>
</dbReference>
<dbReference type="InterPro" id="IPR018314">
    <property type="entry name" value="RsmB/NOL1/NOP2-like_CS"/>
</dbReference>
<comment type="similarity">
    <text evidence="1 6">Belongs to the class I-like SAM-binding methyltransferase superfamily. RsmB/NOP family.</text>
</comment>
<dbReference type="GO" id="GO:0006355">
    <property type="term" value="P:regulation of DNA-templated transcription"/>
    <property type="evidence" value="ECO:0007669"/>
    <property type="project" value="InterPro"/>
</dbReference>
<dbReference type="InterPro" id="IPR049560">
    <property type="entry name" value="MeTrfase_RsmB-F_NOP2_cat"/>
</dbReference>
<comment type="caution">
    <text evidence="9">The sequence shown here is derived from an EMBL/GenBank/DDBJ whole genome shotgun (WGS) entry which is preliminary data.</text>
</comment>
<evidence type="ECO:0000313" key="10">
    <source>
        <dbReference type="Proteomes" id="UP000664779"/>
    </source>
</evidence>
<dbReference type="FunFam" id="3.40.50.150:FF:000257">
    <property type="entry name" value="16S rRNA methyltransferase"/>
    <property type="match status" value="1"/>
</dbReference>
<dbReference type="EMBL" id="JAFLNF010000007">
    <property type="protein sequence ID" value="MBO0346714.1"/>
    <property type="molecule type" value="Genomic_DNA"/>
</dbReference>
<feature type="binding site" evidence="6">
    <location>
        <position position="302"/>
    </location>
    <ligand>
        <name>S-adenosyl-L-methionine</name>
        <dbReference type="ChEBI" id="CHEBI:59789"/>
    </ligand>
</feature>
<dbReference type="RefSeq" id="WP_206943042.1">
    <property type="nucleotide sequence ID" value="NZ_JAFLNF010000007.1"/>
</dbReference>
<dbReference type="GO" id="GO:0008173">
    <property type="term" value="F:RNA methyltransferase activity"/>
    <property type="evidence" value="ECO:0007669"/>
    <property type="project" value="InterPro"/>
</dbReference>
<dbReference type="InterPro" id="IPR001678">
    <property type="entry name" value="MeTrfase_RsmB-F_NOP2_dom"/>
</dbReference>
<evidence type="ECO:0000313" key="9">
    <source>
        <dbReference type="EMBL" id="MBO0346714.1"/>
    </source>
</evidence>
<dbReference type="PRINTS" id="PR02008">
    <property type="entry name" value="RCMTFAMILY"/>
</dbReference>
<organism evidence="9 10">
    <name type="scientific">Roseibium limicola</name>
    <dbReference type="NCBI Taxonomy" id="2816037"/>
    <lineage>
        <taxon>Bacteria</taxon>
        <taxon>Pseudomonadati</taxon>
        <taxon>Pseudomonadota</taxon>
        <taxon>Alphaproteobacteria</taxon>
        <taxon>Hyphomicrobiales</taxon>
        <taxon>Stappiaceae</taxon>
        <taxon>Roseibium</taxon>
    </lineage>
</organism>
<dbReference type="InterPro" id="IPR035926">
    <property type="entry name" value="NusB-like_sf"/>
</dbReference>
<reference evidence="9" key="1">
    <citation type="submission" date="2021-03" db="EMBL/GenBank/DDBJ databases">
        <title>Roseibium sp. CAU 1637 isolated from Incheon.</title>
        <authorList>
            <person name="Kim W."/>
        </authorList>
    </citation>
    <scope>NUCLEOTIDE SEQUENCE</scope>
    <source>
        <strain evidence="9">CAU 1637</strain>
    </source>
</reference>
<evidence type="ECO:0000256" key="7">
    <source>
        <dbReference type="SAM" id="Coils"/>
    </source>
</evidence>
<accession>A0A939ET95</accession>
<feature type="active site" description="Nucleophile" evidence="6">
    <location>
        <position position="371"/>
    </location>
</feature>
<evidence type="ECO:0000256" key="1">
    <source>
        <dbReference type="ARBA" id="ARBA00007494"/>
    </source>
</evidence>
<dbReference type="PANTHER" id="PTHR22807">
    <property type="entry name" value="NOP2 YEAST -RELATED NOL1/NOP2/FMU SUN DOMAIN-CONTAINING"/>
    <property type="match status" value="1"/>
</dbReference>
<evidence type="ECO:0000256" key="4">
    <source>
        <dbReference type="ARBA" id="ARBA00022691"/>
    </source>
</evidence>
<feature type="binding site" evidence="6">
    <location>
        <begin position="255"/>
        <end position="261"/>
    </location>
    <ligand>
        <name>S-adenosyl-L-methionine</name>
        <dbReference type="ChEBI" id="CHEBI:59789"/>
    </ligand>
</feature>
<dbReference type="Pfam" id="PF01189">
    <property type="entry name" value="Methyltr_RsmB-F"/>
    <property type="match status" value="1"/>
</dbReference>
<feature type="domain" description="SAM-dependent MTase RsmB/NOP-type" evidence="8">
    <location>
        <begin position="155"/>
        <end position="443"/>
    </location>
</feature>
<evidence type="ECO:0000256" key="3">
    <source>
        <dbReference type="ARBA" id="ARBA00022679"/>
    </source>
</evidence>
<keyword evidence="10" id="KW-1185">Reference proteome</keyword>
<feature type="coiled-coil region" evidence="7">
    <location>
        <begin position="275"/>
        <end position="302"/>
    </location>
</feature>
<evidence type="ECO:0000256" key="6">
    <source>
        <dbReference type="PROSITE-ProRule" id="PRU01023"/>
    </source>
</evidence>
<gene>
    <name evidence="9" type="ORF">J0X15_15915</name>
</gene>
<keyword evidence="3 6" id="KW-0808">Transferase</keyword>
<keyword evidence="7" id="KW-0175">Coiled coil</keyword>
<sequence>MAAKPGFAARKAAADILGNVVHKRHAIDAELDLQSGHSGFRSLPNNDRGLVRAIVGASLRHRGEINEILARLLDRKIPEKTGRVVDILHIAIAQMLFLEVPDRAAVDLAVDHAGADRRARPYKGLVNGVLRRLGRERANVTAELDAIRLNTPDWLYESWVESFDAATARAIAEAHQGEAGIDLSFKEWSDENAKTWAEKLGGTIVAGGSIRLNEKSAVDQLEGYSDGIWWVQDAAATLPARLLGDIAGKKVADLCAAPGGKTLQLAAAGANVTAVDISKSRLKRVSENLARLKLQADVVTADLKTWEPTEPFDAILLDAPCSATGTIRRHPDLPWIKQAYDIGKLSEIQSELLERALSWLKPGGTLVYCTCSLQPEEGVAQIDALLKNRQDVEILPVKAEEIGGLDTSITPQGFLRTLPFHPATADGSLIGLDGFFAARLRKF</sequence>
<dbReference type="PROSITE" id="PS51686">
    <property type="entry name" value="SAM_MT_RSMB_NOP"/>
    <property type="match status" value="1"/>
</dbReference>
<proteinExistence type="inferred from homology"/>
<dbReference type="InterPro" id="IPR023267">
    <property type="entry name" value="RCMT"/>
</dbReference>
<dbReference type="GO" id="GO:0003723">
    <property type="term" value="F:RNA binding"/>
    <property type="evidence" value="ECO:0007669"/>
    <property type="project" value="UniProtKB-UniRule"/>
</dbReference>
<dbReference type="Gene3D" id="3.40.50.150">
    <property type="entry name" value="Vaccinia Virus protein VP39"/>
    <property type="match status" value="1"/>
</dbReference>
<feature type="binding site" evidence="6">
    <location>
        <position position="318"/>
    </location>
    <ligand>
        <name>S-adenosyl-L-methionine</name>
        <dbReference type="ChEBI" id="CHEBI:59789"/>
    </ligand>
</feature>
<keyword evidence="2 6" id="KW-0489">Methyltransferase</keyword>
<dbReference type="SUPFAM" id="SSF48013">
    <property type="entry name" value="NusB-like"/>
    <property type="match status" value="1"/>
</dbReference>
<dbReference type="GO" id="GO:0001510">
    <property type="term" value="P:RNA methylation"/>
    <property type="evidence" value="ECO:0007669"/>
    <property type="project" value="InterPro"/>
</dbReference>
<dbReference type="InterPro" id="IPR006027">
    <property type="entry name" value="NusB_RsmB_TIM44"/>
</dbReference>
<evidence type="ECO:0000256" key="5">
    <source>
        <dbReference type="ARBA" id="ARBA00022884"/>
    </source>
</evidence>
<dbReference type="InterPro" id="IPR029063">
    <property type="entry name" value="SAM-dependent_MTases_sf"/>
</dbReference>
<evidence type="ECO:0000256" key="2">
    <source>
        <dbReference type="ARBA" id="ARBA00022603"/>
    </source>
</evidence>
<feature type="binding site" evidence="6">
    <location>
        <position position="276"/>
    </location>
    <ligand>
        <name>S-adenosyl-L-methionine</name>
        <dbReference type="ChEBI" id="CHEBI:59789"/>
    </ligand>
</feature>
<dbReference type="PROSITE" id="PS01153">
    <property type="entry name" value="NOL1_NOP2_SUN"/>
    <property type="match status" value="1"/>
</dbReference>
<protein>
    <submittedName>
        <fullName evidence="9">Methyltransferase domain-containing protein</fullName>
    </submittedName>
</protein>
<keyword evidence="4 6" id="KW-0949">S-adenosyl-L-methionine</keyword>
<dbReference type="AlphaFoldDB" id="A0A939ET95"/>